<dbReference type="Proteomes" id="UP000015105">
    <property type="component" value="Chromosome 1D"/>
</dbReference>
<dbReference type="PANTHER" id="PTHR47169">
    <property type="entry name" value="OS01G0541250 PROTEIN"/>
    <property type="match status" value="1"/>
</dbReference>
<evidence type="ECO:0000313" key="2">
    <source>
        <dbReference type="Proteomes" id="UP000015105"/>
    </source>
</evidence>
<evidence type="ECO:0000313" key="1">
    <source>
        <dbReference type="EnsemblPlants" id="AET1Gv20376300.1"/>
    </source>
</evidence>
<accession>A0A452YCM3</accession>
<dbReference type="PANTHER" id="PTHR47169:SF2">
    <property type="entry name" value="OS01G0541250 PROTEIN"/>
    <property type="match status" value="1"/>
</dbReference>
<dbReference type="InterPro" id="IPR036397">
    <property type="entry name" value="RNaseH_sf"/>
</dbReference>
<protein>
    <recommendedName>
        <fullName evidence="3">Transposase</fullName>
    </recommendedName>
</protein>
<dbReference type="AlphaFoldDB" id="A0A452YCM3"/>
<dbReference type="Gramene" id="AET1Gv20376300.1">
    <property type="protein sequence ID" value="AET1Gv20376300.1"/>
    <property type="gene ID" value="AET1Gv20376300"/>
</dbReference>
<reference evidence="2" key="2">
    <citation type="journal article" date="2017" name="Nat. Plants">
        <title>The Aegilops tauschii genome reveals multiple impacts of transposons.</title>
        <authorList>
            <person name="Zhao G."/>
            <person name="Zou C."/>
            <person name="Li K."/>
            <person name="Wang K."/>
            <person name="Li T."/>
            <person name="Gao L."/>
            <person name="Zhang X."/>
            <person name="Wang H."/>
            <person name="Yang Z."/>
            <person name="Liu X."/>
            <person name="Jiang W."/>
            <person name="Mao L."/>
            <person name="Kong X."/>
            <person name="Jiao Y."/>
            <person name="Jia J."/>
        </authorList>
    </citation>
    <scope>NUCLEOTIDE SEQUENCE [LARGE SCALE GENOMIC DNA]</scope>
    <source>
        <strain evidence="2">cv. AL8/78</strain>
    </source>
</reference>
<organism evidence="1 2">
    <name type="scientific">Aegilops tauschii subsp. strangulata</name>
    <name type="common">Goatgrass</name>
    <dbReference type="NCBI Taxonomy" id="200361"/>
    <lineage>
        <taxon>Eukaryota</taxon>
        <taxon>Viridiplantae</taxon>
        <taxon>Streptophyta</taxon>
        <taxon>Embryophyta</taxon>
        <taxon>Tracheophyta</taxon>
        <taxon>Spermatophyta</taxon>
        <taxon>Magnoliopsida</taxon>
        <taxon>Liliopsida</taxon>
        <taxon>Poales</taxon>
        <taxon>Poaceae</taxon>
        <taxon>BOP clade</taxon>
        <taxon>Pooideae</taxon>
        <taxon>Triticodae</taxon>
        <taxon>Triticeae</taxon>
        <taxon>Triticinae</taxon>
        <taxon>Aegilops</taxon>
    </lineage>
</organism>
<dbReference type="Gene3D" id="3.30.420.10">
    <property type="entry name" value="Ribonuclease H-like superfamily/Ribonuclease H"/>
    <property type="match status" value="1"/>
</dbReference>
<reference evidence="2" key="1">
    <citation type="journal article" date="2014" name="Science">
        <title>Ancient hybridizations among the ancestral genomes of bread wheat.</title>
        <authorList>
            <consortium name="International Wheat Genome Sequencing Consortium,"/>
            <person name="Marcussen T."/>
            <person name="Sandve S.R."/>
            <person name="Heier L."/>
            <person name="Spannagl M."/>
            <person name="Pfeifer M."/>
            <person name="Jakobsen K.S."/>
            <person name="Wulff B.B."/>
            <person name="Steuernagel B."/>
            <person name="Mayer K.F."/>
            <person name="Olsen O.A."/>
        </authorList>
    </citation>
    <scope>NUCLEOTIDE SEQUENCE [LARGE SCALE GENOMIC DNA]</scope>
    <source>
        <strain evidence="2">cv. AL8/78</strain>
    </source>
</reference>
<reference evidence="1" key="3">
    <citation type="journal article" date="2017" name="Nature">
        <title>Genome sequence of the progenitor of the wheat D genome Aegilops tauschii.</title>
        <authorList>
            <person name="Luo M.C."/>
            <person name="Gu Y.Q."/>
            <person name="Puiu D."/>
            <person name="Wang H."/>
            <person name="Twardziok S.O."/>
            <person name="Deal K.R."/>
            <person name="Huo N."/>
            <person name="Zhu T."/>
            <person name="Wang L."/>
            <person name="Wang Y."/>
            <person name="McGuire P.E."/>
            <person name="Liu S."/>
            <person name="Long H."/>
            <person name="Ramasamy R.K."/>
            <person name="Rodriguez J.C."/>
            <person name="Van S.L."/>
            <person name="Yuan L."/>
            <person name="Wang Z."/>
            <person name="Xia Z."/>
            <person name="Xiao L."/>
            <person name="Anderson O.D."/>
            <person name="Ouyang S."/>
            <person name="Liang Y."/>
            <person name="Zimin A.V."/>
            <person name="Pertea G."/>
            <person name="Qi P."/>
            <person name="Bennetzen J.L."/>
            <person name="Dai X."/>
            <person name="Dawson M.W."/>
            <person name="Muller H.G."/>
            <person name="Kugler K."/>
            <person name="Rivarola-Duarte L."/>
            <person name="Spannagl M."/>
            <person name="Mayer K.F.X."/>
            <person name="Lu F.H."/>
            <person name="Bevan M.W."/>
            <person name="Leroy P."/>
            <person name="Li P."/>
            <person name="You F.M."/>
            <person name="Sun Q."/>
            <person name="Liu Z."/>
            <person name="Lyons E."/>
            <person name="Wicker T."/>
            <person name="Salzberg S.L."/>
            <person name="Devos K.M."/>
            <person name="Dvorak J."/>
        </authorList>
    </citation>
    <scope>NUCLEOTIDE SEQUENCE [LARGE SCALE GENOMIC DNA]</scope>
    <source>
        <strain evidence="1">cv. AL8/78</strain>
    </source>
</reference>
<name>A0A452YCM3_AEGTS</name>
<dbReference type="EnsemblPlants" id="AET1Gv20376300.1">
    <property type="protein sequence ID" value="AET1Gv20376300.1"/>
    <property type="gene ID" value="AET1Gv20376300"/>
</dbReference>
<dbReference type="GO" id="GO:0003676">
    <property type="term" value="F:nucleic acid binding"/>
    <property type="evidence" value="ECO:0007669"/>
    <property type="project" value="InterPro"/>
</dbReference>
<sequence length="278" mass="31946">MMDERWISSPWPSFKPMTNMVHIDEKWYDMTRVKSSYYMLPGEEEPNRTVHNTHSIGKVMFLTAVAKPRYNEDGEMTFDGKLGIWPFVVETEAQRTSQNRDRGTIELKPVKVTRPVCRDYLVNKVIPAIQDKWPNGDEDTTIFIQQDNATPHVLPNDAGFLEAVAQTDLDIRLLQQPPNSPEPNVLDLCFHCSLQSLTDCRAPMNIQEPVQGVEEEFENYDPHKLFKSFMTLQAVMVEVMKDQGGNNYKMPHLHKERLQNAGEEITGVYCSPELITDT</sequence>
<dbReference type="STRING" id="200361.A0A452YCM3"/>
<reference evidence="1" key="5">
    <citation type="journal article" date="2021" name="G3 (Bethesda)">
        <title>Aegilops tauschii genome assembly Aet v5.0 features greater sequence contiguity and improved annotation.</title>
        <authorList>
            <person name="Wang L."/>
            <person name="Zhu T."/>
            <person name="Rodriguez J.C."/>
            <person name="Deal K.R."/>
            <person name="Dubcovsky J."/>
            <person name="McGuire P.E."/>
            <person name="Lux T."/>
            <person name="Spannagl M."/>
            <person name="Mayer K.F.X."/>
            <person name="Baldrich P."/>
            <person name="Meyers B.C."/>
            <person name="Huo N."/>
            <person name="Gu Y.Q."/>
            <person name="Zhou H."/>
            <person name="Devos K.M."/>
            <person name="Bennetzen J.L."/>
            <person name="Unver T."/>
            <person name="Budak H."/>
            <person name="Gulick P.J."/>
            <person name="Galiba G."/>
            <person name="Kalapos B."/>
            <person name="Nelson D.R."/>
            <person name="Li P."/>
            <person name="You F.M."/>
            <person name="Luo M.C."/>
            <person name="Dvorak J."/>
        </authorList>
    </citation>
    <scope>NUCLEOTIDE SEQUENCE [LARGE SCALE GENOMIC DNA]</scope>
    <source>
        <strain evidence="1">cv. AL8/78</strain>
    </source>
</reference>
<reference evidence="1" key="4">
    <citation type="submission" date="2019-03" db="UniProtKB">
        <authorList>
            <consortium name="EnsemblPlants"/>
        </authorList>
    </citation>
    <scope>IDENTIFICATION</scope>
</reference>
<keyword evidence="2" id="KW-1185">Reference proteome</keyword>
<proteinExistence type="predicted"/>
<evidence type="ECO:0008006" key="3">
    <source>
        <dbReference type="Google" id="ProtNLM"/>
    </source>
</evidence>